<organism evidence="2 3">
    <name type="scientific">Ceratodon purpureus</name>
    <name type="common">Fire moss</name>
    <name type="synonym">Dicranum purpureum</name>
    <dbReference type="NCBI Taxonomy" id="3225"/>
    <lineage>
        <taxon>Eukaryota</taxon>
        <taxon>Viridiplantae</taxon>
        <taxon>Streptophyta</taxon>
        <taxon>Embryophyta</taxon>
        <taxon>Bryophyta</taxon>
        <taxon>Bryophytina</taxon>
        <taxon>Bryopsida</taxon>
        <taxon>Dicranidae</taxon>
        <taxon>Pseudoditrichales</taxon>
        <taxon>Ditrichaceae</taxon>
        <taxon>Ceratodon</taxon>
    </lineage>
</organism>
<evidence type="ECO:0000313" key="2">
    <source>
        <dbReference type="EMBL" id="KAG0573113.1"/>
    </source>
</evidence>
<dbReference type="Proteomes" id="UP000822688">
    <property type="component" value="Chromosome V"/>
</dbReference>
<accession>A0A8T0HRC6</accession>
<name>A0A8T0HRC6_CERPU</name>
<evidence type="ECO:0000313" key="3">
    <source>
        <dbReference type="Proteomes" id="UP000822688"/>
    </source>
</evidence>
<feature type="signal peptide" evidence="1">
    <location>
        <begin position="1"/>
        <end position="31"/>
    </location>
</feature>
<protein>
    <submittedName>
        <fullName evidence="2">Uncharacterized protein</fullName>
    </submittedName>
</protein>
<dbReference type="EMBL" id="CM026426">
    <property type="protein sequence ID" value="KAG0573113.1"/>
    <property type="molecule type" value="Genomic_DNA"/>
</dbReference>
<reference evidence="2" key="1">
    <citation type="submission" date="2020-06" db="EMBL/GenBank/DDBJ databases">
        <title>WGS assembly of Ceratodon purpureus strain R40.</title>
        <authorList>
            <person name="Carey S.B."/>
            <person name="Jenkins J."/>
            <person name="Shu S."/>
            <person name="Lovell J.T."/>
            <person name="Sreedasyam A."/>
            <person name="Maumus F."/>
            <person name="Tiley G.P."/>
            <person name="Fernandez-Pozo N."/>
            <person name="Barry K."/>
            <person name="Chen C."/>
            <person name="Wang M."/>
            <person name="Lipzen A."/>
            <person name="Daum C."/>
            <person name="Saski C.A."/>
            <person name="Payton A.C."/>
            <person name="Mcbreen J.C."/>
            <person name="Conrad R.E."/>
            <person name="Kollar L.M."/>
            <person name="Olsson S."/>
            <person name="Huttunen S."/>
            <person name="Landis J.B."/>
            <person name="Wickett N.J."/>
            <person name="Johnson M.G."/>
            <person name="Rensing S.A."/>
            <person name="Grimwood J."/>
            <person name="Schmutz J."/>
            <person name="Mcdaniel S.F."/>
        </authorList>
    </citation>
    <scope>NUCLEOTIDE SEQUENCE</scope>
    <source>
        <strain evidence="2">R40</strain>
    </source>
</reference>
<proteinExistence type="predicted"/>
<comment type="caution">
    <text evidence="2">The sequence shown here is derived from an EMBL/GenBank/DDBJ whole genome shotgun (WGS) entry which is preliminary data.</text>
</comment>
<dbReference type="AlphaFoldDB" id="A0A8T0HRC6"/>
<evidence type="ECO:0000256" key="1">
    <source>
        <dbReference type="SAM" id="SignalP"/>
    </source>
</evidence>
<keyword evidence="3" id="KW-1185">Reference proteome</keyword>
<gene>
    <name evidence="2" type="ORF">KC19_VG150100</name>
</gene>
<sequence>MSRTLIGPCGHPWQMMTGLLTLVSKFFVTTSVGPNITPNYYWTLSKAWSTNSLCGGQVNLLVSWAFLSAPWSKVSL</sequence>
<feature type="chain" id="PRO_5035820065" evidence="1">
    <location>
        <begin position="32"/>
        <end position="76"/>
    </location>
</feature>
<keyword evidence="1" id="KW-0732">Signal</keyword>